<evidence type="ECO:0000313" key="2">
    <source>
        <dbReference type="EMBL" id="CAG5112239.1"/>
    </source>
</evidence>
<feature type="compositionally biased region" description="Acidic residues" evidence="1">
    <location>
        <begin position="274"/>
        <end position="285"/>
    </location>
</feature>
<feature type="region of interest" description="Disordered" evidence="1">
    <location>
        <begin position="108"/>
        <end position="158"/>
    </location>
</feature>
<feature type="compositionally biased region" description="Acidic residues" evidence="1">
    <location>
        <begin position="208"/>
        <end position="217"/>
    </location>
</feature>
<feature type="compositionally biased region" description="Basic and acidic residues" evidence="1">
    <location>
        <begin position="147"/>
        <end position="158"/>
    </location>
</feature>
<accession>A0ABN7T7Y7</accession>
<feature type="compositionally biased region" description="Acidic residues" evidence="1">
    <location>
        <begin position="305"/>
        <end position="317"/>
    </location>
</feature>
<dbReference type="EMBL" id="OU015567">
    <property type="protein sequence ID" value="CAG5112239.1"/>
    <property type="molecule type" value="Genomic_DNA"/>
</dbReference>
<gene>
    <name evidence="2" type="ORF">OKIOD_LOCUS15241</name>
</gene>
<feature type="compositionally biased region" description="Acidic residues" evidence="1">
    <location>
        <begin position="224"/>
        <end position="245"/>
    </location>
</feature>
<sequence length="327" mass="37950">MAYRKGMKISKREMRSLQNSFGKTPFTQPDIHQAKEVPRETVLTKNDGGEWDRTWLQQMDLLSIFFEAPNHPKPVTVLDPQTEELYRRLVHEQEMEIFKKNEIERQERLARLPKDPRKRKSSEQQPAESKRRNIEPSQDQVVSIVDSPKRQENTEKIEVESTFQSEDYLQYKNNLQFRQQIAQLVDETDSEESAVEKDDAVDVFIPGFDDDSDEADDGFNMQSIEDEVDTIEEDSTEVSEVDVSEMDSTLNATPPPKTSPSARRSWYHQHEMLESSDDEDEEEENTTIIKNENQVNTEIAKQLPDDADENSDDDDDVQFVSETIVID</sequence>
<feature type="region of interest" description="Disordered" evidence="1">
    <location>
        <begin position="190"/>
        <end position="327"/>
    </location>
</feature>
<evidence type="ECO:0000313" key="3">
    <source>
        <dbReference type="Proteomes" id="UP001158576"/>
    </source>
</evidence>
<proteinExistence type="predicted"/>
<dbReference type="Proteomes" id="UP001158576">
    <property type="component" value="Chromosome 2"/>
</dbReference>
<reference evidence="2 3" key="1">
    <citation type="submission" date="2021-04" db="EMBL/GenBank/DDBJ databases">
        <authorList>
            <person name="Bliznina A."/>
        </authorList>
    </citation>
    <scope>NUCLEOTIDE SEQUENCE [LARGE SCALE GENOMIC DNA]</scope>
</reference>
<evidence type="ECO:0000256" key="1">
    <source>
        <dbReference type="SAM" id="MobiDB-lite"/>
    </source>
</evidence>
<protein>
    <submittedName>
        <fullName evidence="2">Oidioi.mRNA.OKI2018_I69.chr2.g6476.t1.cds</fullName>
    </submittedName>
</protein>
<organism evidence="2 3">
    <name type="scientific">Oikopleura dioica</name>
    <name type="common">Tunicate</name>
    <dbReference type="NCBI Taxonomy" id="34765"/>
    <lineage>
        <taxon>Eukaryota</taxon>
        <taxon>Metazoa</taxon>
        <taxon>Chordata</taxon>
        <taxon>Tunicata</taxon>
        <taxon>Appendicularia</taxon>
        <taxon>Copelata</taxon>
        <taxon>Oikopleuridae</taxon>
        <taxon>Oikopleura</taxon>
    </lineage>
</organism>
<name>A0ABN7T7Y7_OIKDI</name>
<feature type="compositionally biased region" description="Polar residues" evidence="1">
    <location>
        <begin position="286"/>
        <end position="299"/>
    </location>
</feature>
<keyword evidence="3" id="KW-1185">Reference proteome</keyword>